<evidence type="ECO:0000256" key="5">
    <source>
        <dbReference type="ARBA" id="ARBA00022989"/>
    </source>
</evidence>
<feature type="compositionally biased region" description="Polar residues" evidence="7">
    <location>
        <begin position="24"/>
        <end position="33"/>
    </location>
</feature>
<keyword evidence="3" id="KW-0813">Transport</keyword>
<dbReference type="Gene3D" id="1.20.1250.20">
    <property type="entry name" value="MFS general substrate transporter like domains"/>
    <property type="match status" value="1"/>
</dbReference>
<comment type="subcellular location">
    <subcellularLocation>
        <location evidence="1">Membrane</location>
        <topology evidence="1">Multi-pass membrane protein</topology>
    </subcellularLocation>
</comment>
<feature type="transmembrane region" description="Helical" evidence="8">
    <location>
        <begin position="342"/>
        <end position="362"/>
    </location>
</feature>
<evidence type="ECO:0000259" key="9">
    <source>
        <dbReference type="PROSITE" id="PS50850"/>
    </source>
</evidence>
<evidence type="ECO:0000256" key="1">
    <source>
        <dbReference type="ARBA" id="ARBA00004141"/>
    </source>
</evidence>
<feature type="transmembrane region" description="Helical" evidence="8">
    <location>
        <begin position="191"/>
        <end position="214"/>
    </location>
</feature>
<dbReference type="PANTHER" id="PTHR23508">
    <property type="entry name" value="CARBOXYLIC ACID TRANSPORTER PROTEIN HOMOLOG"/>
    <property type="match status" value="1"/>
</dbReference>
<dbReference type="OrthoDB" id="2153661at2759"/>
<keyword evidence="6 8" id="KW-0472">Membrane</keyword>
<feature type="transmembrane region" description="Helical" evidence="8">
    <location>
        <begin position="267"/>
        <end position="286"/>
    </location>
</feature>
<feature type="transmembrane region" description="Helical" evidence="8">
    <location>
        <begin position="316"/>
        <end position="335"/>
    </location>
</feature>
<dbReference type="SUPFAM" id="SSF103473">
    <property type="entry name" value="MFS general substrate transporter"/>
    <property type="match status" value="1"/>
</dbReference>
<dbReference type="InterPro" id="IPR005828">
    <property type="entry name" value="MFS_sugar_transport-like"/>
</dbReference>
<dbReference type="InterPro" id="IPR020846">
    <property type="entry name" value="MFS_dom"/>
</dbReference>
<feature type="transmembrane region" description="Helical" evidence="8">
    <location>
        <begin position="123"/>
        <end position="144"/>
    </location>
</feature>
<evidence type="ECO:0000256" key="4">
    <source>
        <dbReference type="ARBA" id="ARBA00022692"/>
    </source>
</evidence>
<evidence type="ECO:0000256" key="2">
    <source>
        <dbReference type="ARBA" id="ARBA00010992"/>
    </source>
</evidence>
<name>A0A7C8MIN1_9PEZI</name>
<evidence type="ECO:0000256" key="8">
    <source>
        <dbReference type="SAM" id="Phobius"/>
    </source>
</evidence>
<dbReference type="GO" id="GO:0046943">
    <property type="term" value="F:carboxylic acid transmembrane transporter activity"/>
    <property type="evidence" value="ECO:0007669"/>
    <property type="project" value="TreeGrafter"/>
</dbReference>
<dbReference type="PROSITE" id="PS50850">
    <property type="entry name" value="MFS"/>
    <property type="match status" value="1"/>
</dbReference>
<reference evidence="10 11" key="1">
    <citation type="submission" date="2019-12" db="EMBL/GenBank/DDBJ databases">
        <title>Draft genome sequence of the ascomycete Xylaria multiplex DSM 110363.</title>
        <authorList>
            <person name="Buettner E."/>
            <person name="Kellner H."/>
        </authorList>
    </citation>
    <scope>NUCLEOTIDE SEQUENCE [LARGE SCALE GENOMIC DNA]</scope>
    <source>
        <strain evidence="10 11">DSM 110363</strain>
    </source>
</reference>
<dbReference type="AlphaFoldDB" id="A0A7C8MIN1"/>
<keyword evidence="5 8" id="KW-1133">Transmembrane helix</keyword>
<sequence length="512" mass="55443">MAIKEIAEADNIQTQDLDISNTFSPVQQQQNGANPDDPEAPSAEVSSKRQRMSDLFTISCAGFALISDGYQNNLMTATNVVLTHLYTEYTSYYSTQVSNALLIGEILGQLTIGLACDYLGRKWAILITTALIVVGGILGTAASASTPIGLFWFLTIARGVTGFGTGGEYPASSVSASEAANEYTPKQRGPVFILVTNLPLSFGGPFVLSVFLIVLNAAGSNHLNTVWRVCFGIGVIWPLSVFYFRWKMLNSKLYRRGAIKKRVPYKLVIRYYWKTLIGTCGAWFLYDFVTFPNGIFSGLIISSVVKTKDIQTDIEWTLLLSSLSLPGVFIGAYLCNKIGRKYTMMVGFSGYLLFGLVVGLAYDKVTKIVPLFVVLYGLMQSSGNLGPGDMLGLLSSEAYATAVRGTCYGISAALGKAGGAVGTEVFTRIQDNLGKRWTFIISAIAGLSGILVTWFFVPNVSGEDLQKSDEKFRAYLVANGWEGKMGESDLQVLANKGTPEEVIGEVDESKAG</sequence>
<evidence type="ECO:0000256" key="3">
    <source>
        <dbReference type="ARBA" id="ARBA00022448"/>
    </source>
</evidence>
<dbReference type="GO" id="GO:0005886">
    <property type="term" value="C:plasma membrane"/>
    <property type="evidence" value="ECO:0007669"/>
    <property type="project" value="TreeGrafter"/>
</dbReference>
<dbReference type="EMBL" id="WUBL01000202">
    <property type="protein sequence ID" value="KAF2963470.1"/>
    <property type="molecule type" value="Genomic_DNA"/>
</dbReference>
<dbReference type="Proteomes" id="UP000481858">
    <property type="component" value="Unassembled WGS sequence"/>
</dbReference>
<dbReference type="FunFam" id="1.20.1250.20:FF:000140">
    <property type="entry name" value="Putative MFS phospholipid transporter"/>
    <property type="match status" value="1"/>
</dbReference>
<proteinExistence type="inferred from homology"/>
<dbReference type="PANTHER" id="PTHR23508:SF10">
    <property type="entry name" value="CARBOXYLIC ACID TRANSPORTER PROTEIN HOMOLOG"/>
    <property type="match status" value="1"/>
</dbReference>
<evidence type="ECO:0000313" key="10">
    <source>
        <dbReference type="EMBL" id="KAF2963470.1"/>
    </source>
</evidence>
<dbReference type="InterPro" id="IPR036259">
    <property type="entry name" value="MFS_trans_sf"/>
</dbReference>
<feature type="transmembrane region" description="Helical" evidence="8">
    <location>
        <begin position="437"/>
        <end position="457"/>
    </location>
</feature>
<feature type="transmembrane region" description="Helical" evidence="8">
    <location>
        <begin position="150"/>
        <end position="171"/>
    </location>
</feature>
<dbReference type="InParanoid" id="A0A7C8MIN1"/>
<comment type="similarity">
    <text evidence="2">Belongs to the major facilitator superfamily. Sugar transporter (TC 2.A.1.1) family.</text>
</comment>
<feature type="region of interest" description="Disordered" evidence="7">
    <location>
        <begin position="24"/>
        <end position="46"/>
    </location>
</feature>
<organism evidence="10 11">
    <name type="scientific">Xylaria multiplex</name>
    <dbReference type="NCBI Taxonomy" id="323545"/>
    <lineage>
        <taxon>Eukaryota</taxon>
        <taxon>Fungi</taxon>
        <taxon>Dikarya</taxon>
        <taxon>Ascomycota</taxon>
        <taxon>Pezizomycotina</taxon>
        <taxon>Sordariomycetes</taxon>
        <taxon>Xylariomycetidae</taxon>
        <taxon>Xylariales</taxon>
        <taxon>Xylariaceae</taxon>
        <taxon>Xylaria</taxon>
    </lineage>
</organism>
<evidence type="ECO:0000256" key="7">
    <source>
        <dbReference type="SAM" id="MobiDB-lite"/>
    </source>
</evidence>
<dbReference type="FunCoup" id="A0A7C8MIN1">
    <property type="interactions" value="15"/>
</dbReference>
<feature type="transmembrane region" description="Helical" evidence="8">
    <location>
        <begin position="226"/>
        <end position="246"/>
    </location>
</feature>
<gene>
    <name evidence="10" type="ORF">GQX73_g10105</name>
</gene>
<evidence type="ECO:0000256" key="6">
    <source>
        <dbReference type="ARBA" id="ARBA00023136"/>
    </source>
</evidence>
<keyword evidence="4 8" id="KW-0812">Transmembrane</keyword>
<dbReference type="Pfam" id="PF00083">
    <property type="entry name" value="Sugar_tr"/>
    <property type="match status" value="1"/>
</dbReference>
<feature type="domain" description="Major facilitator superfamily (MFS) profile" evidence="9">
    <location>
        <begin position="57"/>
        <end position="461"/>
    </location>
</feature>
<comment type="caution">
    <text evidence="10">The sequence shown here is derived from an EMBL/GenBank/DDBJ whole genome shotgun (WGS) entry which is preliminary data.</text>
</comment>
<evidence type="ECO:0000313" key="11">
    <source>
        <dbReference type="Proteomes" id="UP000481858"/>
    </source>
</evidence>
<protein>
    <recommendedName>
        <fullName evidence="9">Major facilitator superfamily (MFS) profile domain-containing protein</fullName>
    </recommendedName>
</protein>
<keyword evidence="11" id="KW-1185">Reference proteome</keyword>
<accession>A0A7C8MIN1</accession>